<gene>
    <name evidence="5" type="ORF">CRP01_30055</name>
</gene>
<dbReference type="PROSITE" id="PS00041">
    <property type="entry name" value="HTH_ARAC_FAMILY_1"/>
    <property type="match status" value="1"/>
</dbReference>
<organism evidence="5 6">
    <name type="scientific">Flavilitoribacter nigricans (strain ATCC 23147 / DSM 23189 / NBRC 102662 / NCIMB 1420 / SS-2)</name>
    <name type="common">Lewinella nigricans</name>
    <dbReference type="NCBI Taxonomy" id="1122177"/>
    <lineage>
        <taxon>Bacteria</taxon>
        <taxon>Pseudomonadati</taxon>
        <taxon>Bacteroidota</taxon>
        <taxon>Saprospiria</taxon>
        <taxon>Saprospirales</taxon>
        <taxon>Lewinellaceae</taxon>
        <taxon>Flavilitoribacter</taxon>
    </lineage>
</organism>
<feature type="domain" description="HTH araC/xylS-type" evidence="4">
    <location>
        <begin position="187"/>
        <end position="285"/>
    </location>
</feature>
<dbReference type="Pfam" id="PF22200">
    <property type="entry name" value="ExsA_N"/>
    <property type="match status" value="1"/>
</dbReference>
<dbReference type="InterPro" id="IPR018062">
    <property type="entry name" value="HTH_AraC-typ_CS"/>
</dbReference>
<dbReference type="InterPro" id="IPR018060">
    <property type="entry name" value="HTH_AraC"/>
</dbReference>
<dbReference type="GO" id="GO:0003700">
    <property type="term" value="F:DNA-binding transcription factor activity"/>
    <property type="evidence" value="ECO:0007669"/>
    <property type="project" value="InterPro"/>
</dbReference>
<dbReference type="PANTHER" id="PTHR43280">
    <property type="entry name" value="ARAC-FAMILY TRANSCRIPTIONAL REGULATOR"/>
    <property type="match status" value="1"/>
</dbReference>
<accession>A0A2D0N362</accession>
<keyword evidence="6" id="KW-1185">Reference proteome</keyword>
<dbReference type="PANTHER" id="PTHR43280:SF2">
    <property type="entry name" value="HTH-TYPE TRANSCRIPTIONAL REGULATOR EXSA"/>
    <property type="match status" value="1"/>
</dbReference>
<dbReference type="EMBL" id="PDUD01000036">
    <property type="protein sequence ID" value="PHN02826.1"/>
    <property type="molecule type" value="Genomic_DNA"/>
</dbReference>
<dbReference type="Gene3D" id="1.10.10.60">
    <property type="entry name" value="Homeodomain-like"/>
    <property type="match status" value="2"/>
</dbReference>
<dbReference type="PRINTS" id="PR00032">
    <property type="entry name" value="HTHARAC"/>
</dbReference>
<evidence type="ECO:0000256" key="2">
    <source>
        <dbReference type="ARBA" id="ARBA00023125"/>
    </source>
</evidence>
<keyword evidence="1" id="KW-0805">Transcription regulation</keyword>
<keyword evidence="3" id="KW-0804">Transcription</keyword>
<dbReference type="PROSITE" id="PS01124">
    <property type="entry name" value="HTH_ARAC_FAMILY_2"/>
    <property type="match status" value="1"/>
</dbReference>
<evidence type="ECO:0000259" key="4">
    <source>
        <dbReference type="PROSITE" id="PS01124"/>
    </source>
</evidence>
<sequence length="292" mass="34077">MIIIPQRLFSDPQVQVILRDGNVCILQKKLTEPIREREGYISNHVISLLLAGEQHLRTFDDETIRVQAGEILFIPRGLYYISDLLPEAGAFGSLLFYFDDRIIQEFLSVSRVDEFNRDRIPTHLKCKAPPAISLFARSLLGIYQQNGIRQKQFLDLKILELLHLLNGQVPSRQFADFLFRLTLPKKRNIRHFMQQNFDKPLKIEDYAYLTGRSPSSFRRDFKQFFATTPQKWIKQKRLEKARSLLEEQSSSVADLAFAVGYENVSYFIKEFKDAFGISPKQLQLSQEEKKEK</sequence>
<name>A0A2D0N362_FLAN2</name>
<dbReference type="InterPro" id="IPR020449">
    <property type="entry name" value="Tscrpt_reg_AraC-type_HTH"/>
</dbReference>
<dbReference type="Proteomes" id="UP000223913">
    <property type="component" value="Unassembled WGS sequence"/>
</dbReference>
<proteinExistence type="predicted"/>
<evidence type="ECO:0000256" key="1">
    <source>
        <dbReference type="ARBA" id="ARBA00023015"/>
    </source>
</evidence>
<keyword evidence="2" id="KW-0238">DNA-binding</keyword>
<evidence type="ECO:0000313" key="6">
    <source>
        <dbReference type="Proteomes" id="UP000223913"/>
    </source>
</evidence>
<dbReference type="SUPFAM" id="SSF46689">
    <property type="entry name" value="Homeodomain-like"/>
    <property type="match status" value="2"/>
</dbReference>
<dbReference type="InterPro" id="IPR054015">
    <property type="entry name" value="ExsA-like_N"/>
</dbReference>
<evidence type="ECO:0000256" key="3">
    <source>
        <dbReference type="ARBA" id="ARBA00023163"/>
    </source>
</evidence>
<dbReference type="Pfam" id="PF12833">
    <property type="entry name" value="HTH_18"/>
    <property type="match status" value="1"/>
</dbReference>
<comment type="caution">
    <text evidence="5">The sequence shown here is derived from an EMBL/GenBank/DDBJ whole genome shotgun (WGS) entry which is preliminary data.</text>
</comment>
<dbReference type="AlphaFoldDB" id="A0A2D0N362"/>
<dbReference type="RefSeq" id="WP_099153766.1">
    <property type="nucleotide sequence ID" value="NZ_PDUD01000036.1"/>
</dbReference>
<evidence type="ECO:0000313" key="5">
    <source>
        <dbReference type="EMBL" id="PHN02826.1"/>
    </source>
</evidence>
<protein>
    <submittedName>
        <fullName evidence="5">AraC family transcriptional regulator</fullName>
    </submittedName>
</protein>
<dbReference type="OrthoDB" id="4480133at2"/>
<dbReference type="GO" id="GO:0043565">
    <property type="term" value="F:sequence-specific DNA binding"/>
    <property type="evidence" value="ECO:0007669"/>
    <property type="project" value="InterPro"/>
</dbReference>
<dbReference type="SMART" id="SM00342">
    <property type="entry name" value="HTH_ARAC"/>
    <property type="match status" value="1"/>
</dbReference>
<reference evidence="5 6" key="1">
    <citation type="submission" date="2017-10" db="EMBL/GenBank/DDBJ databases">
        <title>The draft genome sequence of Lewinella nigricans NBRC 102662.</title>
        <authorList>
            <person name="Wang K."/>
        </authorList>
    </citation>
    <scope>NUCLEOTIDE SEQUENCE [LARGE SCALE GENOMIC DNA]</scope>
    <source>
        <strain evidence="5 6">NBRC 102662</strain>
    </source>
</reference>
<dbReference type="InterPro" id="IPR009057">
    <property type="entry name" value="Homeodomain-like_sf"/>
</dbReference>